<sequence>MMLIIWKSSNCTQISVVRLWKIICDSAPASAIQSRSGRSPFVRLFLMESRQACFLCSMTPWRSSIAACEEEPAPPLWDYCYVPVAGV</sequence>
<dbReference type="Proteomes" id="UP000785679">
    <property type="component" value="Unassembled WGS sequence"/>
</dbReference>
<keyword evidence="2" id="KW-1185">Reference proteome</keyword>
<protein>
    <submittedName>
        <fullName evidence="1">Uncharacterized protein</fullName>
    </submittedName>
</protein>
<accession>A0A8J8NY37</accession>
<evidence type="ECO:0000313" key="2">
    <source>
        <dbReference type="Proteomes" id="UP000785679"/>
    </source>
</evidence>
<dbReference type="EMBL" id="RRYP01005130">
    <property type="protein sequence ID" value="TNV82299.1"/>
    <property type="molecule type" value="Genomic_DNA"/>
</dbReference>
<gene>
    <name evidence="1" type="ORF">FGO68_gene2943</name>
</gene>
<organism evidence="1 2">
    <name type="scientific">Halteria grandinella</name>
    <dbReference type="NCBI Taxonomy" id="5974"/>
    <lineage>
        <taxon>Eukaryota</taxon>
        <taxon>Sar</taxon>
        <taxon>Alveolata</taxon>
        <taxon>Ciliophora</taxon>
        <taxon>Intramacronucleata</taxon>
        <taxon>Spirotrichea</taxon>
        <taxon>Stichotrichia</taxon>
        <taxon>Sporadotrichida</taxon>
        <taxon>Halteriidae</taxon>
        <taxon>Halteria</taxon>
    </lineage>
</organism>
<name>A0A8J8NY37_HALGN</name>
<reference evidence="1" key="1">
    <citation type="submission" date="2019-06" db="EMBL/GenBank/DDBJ databases">
        <authorList>
            <person name="Zheng W."/>
        </authorList>
    </citation>
    <scope>NUCLEOTIDE SEQUENCE</scope>
    <source>
        <strain evidence="1">QDHG01</strain>
    </source>
</reference>
<evidence type="ECO:0000313" key="1">
    <source>
        <dbReference type="EMBL" id="TNV82299.1"/>
    </source>
</evidence>
<dbReference type="AlphaFoldDB" id="A0A8J8NY37"/>
<comment type="caution">
    <text evidence="1">The sequence shown here is derived from an EMBL/GenBank/DDBJ whole genome shotgun (WGS) entry which is preliminary data.</text>
</comment>
<proteinExistence type="predicted"/>